<dbReference type="EMBL" id="QXGD01000434">
    <property type="protein sequence ID" value="KAE9239795.1"/>
    <property type="molecule type" value="Genomic_DNA"/>
</dbReference>
<evidence type="ECO:0000313" key="3">
    <source>
        <dbReference type="EMBL" id="KAE9239795.1"/>
    </source>
</evidence>
<dbReference type="EMBL" id="QXGF01000656">
    <property type="protein sequence ID" value="KAE8937189.1"/>
    <property type="molecule type" value="Genomic_DNA"/>
</dbReference>
<proteinExistence type="predicted"/>
<sequence length="306" mass="34055">MLAVAAVLETHYPQPILDSNGKTSHAYGFVDIREGTELHPRGLDGGNESGFLLSSGCRCRALYDPIDSVSWVNFVVPGYGICNAKLGEGVKFTPDSEKPVFPEKRFCGSLEINHVKFETSAVLMEFLTLATHGLRSLELYIDEKVVAIAEIRIDLCALSTACPELQHLRITKFNVVASAHDESLRRWPIKTITIRDCTGPLSDLTRCLRNPTLRMARQLVEVKVTARKNALDEEGKRELKVHDGEFLPITKEKFPAESKAAMLSVVTIASSTTKPIHLGEDILSLIFAFASFPEQRTVQCWCKVRR</sequence>
<dbReference type="EMBL" id="QXGA01000614">
    <property type="protein sequence ID" value="KAE9143488.1"/>
    <property type="molecule type" value="Genomic_DNA"/>
</dbReference>
<reference evidence="4 5" key="1">
    <citation type="submission" date="2018-08" db="EMBL/GenBank/DDBJ databases">
        <title>Genomic investigation of the strawberry pathogen Phytophthora fragariae indicates pathogenicity is determined by transcriptional variation in three key races.</title>
        <authorList>
            <person name="Adams T.M."/>
            <person name="Armitage A.D."/>
            <person name="Sobczyk M.K."/>
            <person name="Bates H.J."/>
            <person name="Dunwell J.M."/>
            <person name="Nellist C.F."/>
            <person name="Harrison R.J."/>
        </authorList>
    </citation>
    <scope>NUCLEOTIDE SEQUENCE [LARGE SCALE GENOMIC DNA]</scope>
    <source>
        <strain evidence="3 5">BC-1</strain>
        <strain evidence="2 6">NOV-5</strain>
        <strain evidence="1 4">NOV-9</strain>
    </source>
</reference>
<evidence type="ECO:0000313" key="1">
    <source>
        <dbReference type="EMBL" id="KAE8937189.1"/>
    </source>
</evidence>
<protein>
    <submittedName>
        <fullName evidence="3">Uncharacterized protein</fullName>
    </submittedName>
</protein>
<evidence type="ECO:0000313" key="5">
    <source>
        <dbReference type="Proteomes" id="UP000440367"/>
    </source>
</evidence>
<dbReference type="AlphaFoldDB" id="A0A6A3ZS27"/>
<dbReference type="Proteomes" id="UP000440367">
    <property type="component" value="Unassembled WGS sequence"/>
</dbReference>
<evidence type="ECO:0000313" key="4">
    <source>
        <dbReference type="Proteomes" id="UP000429523"/>
    </source>
</evidence>
<comment type="caution">
    <text evidence="3">The sequence shown here is derived from an EMBL/GenBank/DDBJ whole genome shotgun (WGS) entry which is preliminary data.</text>
</comment>
<name>A0A6A3ZS27_9STRA</name>
<evidence type="ECO:0000313" key="2">
    <source>
        <dbReference type="EMBL" id="KAE9143488.1"/>
    </source>
</evidence>
<dbReference type="Proteomes" id="UP000440732">
    <property type="component" value="Unassembled WGS sequence"/>
</dbReference>
<accession>A0A6A3ZS27</accession>
<gene>
    <name evidence="3" type="ORF">PF002_g10095</name>
    <name evidence="2" type="ORF">PF006_g11486</name>
    <name evidence="1" type="ORF">PF009_g12906</name>
</gene>
<organism evidence="3 5">
    <name type="scientific">Phytophthora fragariae</name>
    <dbReference type="NCBI Taxonomy" id="53985"/>
    <lineage>
        <taxon>Eukaryota</taxon>
        <taxon>Sar</taxon>
        <taxon>Stramenopiles</taxon>
        <taxon>Oomycota</taxon>
        <taxon>Peronosporomycetes</taxon>
        <taxon>Peronosporales</taxon>
        <taxon>Peronosporaceae</taxon>
        <taxon>Phytophthora</taxon>
    </lineage>
</organism>
<dbReference type="Proteomes" id="UP000429523">
    <property type="component" value="Unassembled WGS sequence"/>
</dbReference>
<evidence type="ECO:0000313" key="6">
    <source>
        <dbReference type="Proteomes" id="UP000440732"/>
    </source>
</evidence>